<reference evidence="1" key="2">
    <citation type="submission" date="2020-06" db="EMBL/GenBank/DDBJ databases">
        <title>Helianthus annuus Genome sequencing and assembly Release 2.</title>
        <authorList>
            <person name="Gouzy J."/>
            <person name="Langlade N."/>
            <person name="Munos S."/>
        </authorList>
    </citation>
    <scope>NUCLEOTIDE SEQUENCE</scope>
    <source>
        <tissue evidence="1">Leaves</tissue>
    </source>
</reference>
<accession>A0A9K3E668</accession>
<dbReference type="EMBL" id="MNCJ02000329">
    <property type="protein sequence ID" value="KAF5767639.1"/>
    <property type="molecule type" value="Genomic_DNA"/>
</dbReference>
<evidence type="ECO:0000313" key="1">
    <source>
        <dbReference type="EMBL" id="KAF5767639.1"/>
    </source>
</evidence>
<proteinExistence type="predicted"/>
<keyword evidence="2" id="KW-1185">Reference proteome</keyword>
<gene>
    <name evidence="1" type="ORF">HanXRQr2_Chr14g0626771</name>
</gene>
<evidence type="ECO:0000313" key="2">
    <source>
        <dbReference type="Proteomes" id="UP000215914"/>
    </source>
</evidence>
<comment type="caution">
    <text evidence="1">The sequence shown here is derived from an EMBL/GenBank/DDBJ whole genome shotgun (WGS) entry which is preliminary data.</text>
</comment>
<name>A0A9K3E668_HELAN</name>
<dbReference type="Gramene" id="mRNA:HanXRQr2_Chr14g0626771">
    <property type="protein sequence ID" value="mRNA:HanXRQr2_Chr14g0626771"/>
    <property type="gene ID" value="HanXRQr2_Chr14g0626771"/>
</dbReference>
<dbReference type="Proteomes" id="UP000215914">
    <property type="component" value="Unassembled WGS sequence"/>
</dbReference>
<reference evidence="1" key="1">
    <citation type="journal article" date="2017" name="Nature">
        <title>The sunflower genome provides insights into oil metabolism, flowering and Asterid evolution.</title>
        <authorList>
            <person name="Badouin H."/>
            <person name="Gouzy J."/>
            <person name="Grassa C.J."/>
            <person name="Murat F."/>
            <person name="Staton S.E."/>
            <person name="Cottret L."/>
            <person name="Lelandais-Briere C."/>
            <person name="Owens G.L."/>
            <person name="Carrere S."/>
            <person name="Mayjonade B."/>
            <person name="Legrand L."/>
            <person name="Gill N."/>
            <person name="Kane N.C."/>
            <person name="Bowers J.E."/>
            <person name="Hubner S."/>
            <person name="Bellec A."/>
            <person name="Berard A."/>
            <person name="Berges H."/>
            <person name="Blanchet N."/>
            <person name="Boniface M.C."/>
            <person name="Brunel D."/>
            <person name="Catrice O."/>
            <person name="Chaidir N."/>
            <person name="Claudel C."/>
            <person name="Donnadieu C."/>
            <person name="Faraut T."/>
            <person name="Fievet G."/>
            <person name="Helmstetter N."/>
            <person name="King M."/>
            <person name="Knapp S.J."/>
            <person name="Lai Z."/>
            <person name="Le Paslier M.C."/>
            <person name="Lippi Y."/>
            <person name="Lorenzon L."/>
            <person name="Mandel J.R."/>
            <person name="Marage G."/>
            <person name="Marchand G."/>
            <person name="Marquand E."/>
            <person name="Bret-Mestries E."/>
            <person name="Morien E."/>
            <person name="Nambeesan S."/>
            <person name="Nguyen T."/>
            <person name="Pegot-Espagnet P."/>
            <person name="Pouilly N."/>
            <person name="Raftis F."/>
            <person name="Sallet E."/>
            <person name="Schiex T."/>
            <person name="Thomas J."/>
            <person name="Vandecasteele C."/>
            <person name="Vares D."/>
            <person name="Vear F."/>
            <person name="Vautrin S."/>
            <person name="Crespi M."/>
            <person name="Mangin B."/>
            <person name="Burke J.M."/>
            <person name="Salse J."/>
            <person name="Munos S."/>
            <person name="Vincourt P."/>
            <person name="Rieseberg L.H."/>
            <person name="Langlade N.B."/>
        </authorList>
    </citation>
    <scope>NUCLEOTIDE SEQUENCE</scope>
    <source>
        <tissue evidence="1">Leaves</tissue>
    </source>
</reference>
<organism evidence="1 2">
    <name type="scientific">Helianthus annuus</name>
    <name type="common">Common sunflower</name>
    <dbReference type="NCBI Taxonomy" id="4232"/>
    <lineage>
        <taxon>Eukaryota</taxon>
        <taxon>Viridiplantae</taxon>
        <taxon>Streptophyta</taxon>
        <taxon>Embryophyta</taxon>
        <taxon>Tracheophyta</taxon>
        <taxon>Spermatophyta</taxon>
        <taxon>Magnoliopsida</taxon>
        <taxon>eudicotyledons</taxon>
        <taxon>Gunneridae</taxon>
        <taxon>Pentapetalae</taxon>
        <taxon>asterids</taxon>
        <taxon>campanulids</taxon>
        <taxon>Asterales</taxon>
        <taxon>Asteraceae</taxon>
        <taxon>Asteroideae</taxon>
        <taxon>Heliantheae alliance</taxon>
        <taxon>Heliantheae</taxon>
        <taxon>Helianthus</taxon>
    </lineage>
</organism>
<sequence length="58" mass="6461">MTVNLRGGGLSDFRNLGGAIIDMTVNLRGGVKCKFLYKHAIRRLKRVFNWIPGILSSV</sequence>
<protein>
    <submittedName>
        <fullName evidence="1">Uncharacterized protein</fullName>
    </submittedName>
</protein>
<dbReference type="AlphaFoldDB" id="A0A9K3E668"/>